<comment type="caution">
    <text evidence="2">The sequence shown here is derived from an EMBL/GenBank/DDBJ whole genome shotgun (WGS) entry which is preliminary data.</text>
</comment>
<evidence type="ECO:0000313" key="2">
    <source>
        <dbReference type="EMBL" id="KAJ5198276.1"/>
    </source>
</evidence>
<dbReference type="RefSeq" id="XP_058306704.1">
    <property type="nucleotide sequence ID" value="XM_058454455.1"/>
</dbReference>
<evidence type="ECO:0000313" key="3">
    <source>
        <dbReference type="Proteomes" id="UP001150904"/>
    </source>
</evidence>
<gene>
    <name evidence="2" type="ORF">N7498_007393</name>
</gene>
<evidence type="ECO:0000256" key="1">
    <source>
        <dbReference type="SAM" id="MobiDB-lite"/>
    </source>
</evidence>
<reference evidence="2" key="2">
    <citation type="journal article" date="2023" name="IMA Fungus">
        <title>Comparative genomic study of the Penicillium genus elucidates a diverse pangenome and 15 lateral gene transfer events.</title>
        <authorList>
            <person name="Petersen C."/>
            <person name="Sorensen T."/>
            <person name="Nielsen M.R."/>
            <person name="Sondergaard T.E."/>
            <person name="Sorensen J.L."/>
            <person name="Fitzpatrick D.A."/>
            <person name="Frisvad J.C."/>
            <person name="Nielsen K.L."/>
        </authorList>
    </citation>
    <scope>NUCLEOTIDE SEQUENCE</scope>
    <source>
        <strain evidence="2">IBT 15544</strain>
    </source>
</reference>
<feature type="region of interest" description="Disordered" evidence="1">
    <location>
        <begin position="50"/>
        <end position="78"/>
    </location>
</feature>
<sequence length="135" mass="15377">MADNSPATSKTRKTAMCGSAFEGRNFGRPYSIVCPYRPCTRLIQELHSGSFHSTARTPSSPQGDGRRPQEHRNFRRAATSPYEKVQIKIRRQFLQYFAKNGDVLAKYRALIESQVKISKSKTEYRFHYGAFVGVP</sequence>
<name>A0A9W9JLH8_9EURO</name>
<reference evidence="2" key="1">
    <citation type="submission" date="2022-12" db="EMBL/GenBank/DDBJ databases">
        <authorList>
            <person name="Petersen C."/>
        </authorList>
    </citation>
    <scope>NUCLEOTIDE SEQUENCE</scope>
    <source>
        <strain evidence="2">IBT 15544</strain>
    </source>
</reference>
<protein>
    <submittedName>
        <fullName evidence="2">Uncharacterized protein</fullName>
    </submittedName>
</protein>
<dbReference type="GeneID" id="83181756"/>
<dbReference type="EMBL" id="JAPQKR010000014">
    <property type="protein sequence ID" value="KAJ5198276.1"/>
    <property type="molecule type" value="Genomic_DNA"/>
</dbReference>
<keyword evidence="3" id="KW-1185">Reference proteome</keyword>
<organism evidence="2 3">
    <name type="scientific">Penicillium cinerascens</name>
    <dbReference type="NCBI Taxonomy" id="70096"/>
    <lineage>
        <taxon>Eukaryota</taxon>
        <taxon>Fungi</taxon>
        <taxon>Dikarya</taxon>
        <taxon>Ascomycota</taxon>
        <taxon>Pezizomycotina</taxon>
        <taxon>Eurotiomycetes</taxon>
        <taxon>Eurotiomycetidae</taxon>
        <taxon>Eurotiales</taxon>
        <taxon>Aspergillaceae</taxon>
        <taxon>Penicillium</taxon>
    </lineage>
</organism>
<dbReference type="Proteomes" id="UP001150904">
    <property type="component" value="Unassembled WGS sequence"/>
</dbReference>
<accession>A0A9W9JLH8</accession>
<proteinExistence type="predicted"/>
<feature type="compositionally biased region" description="Polar residues" evidence="1">
    <location>
        <begin position="50"/>
        <end position="62"/>
    </location>
</feature>
<dbReference type="AlphaFoldDB" id="A0A9W9JLH8"/>